<keyword evidence="3" id="KW-0804">Transcription</keyword>
<sequence length="646" mass="70634">MSRRSKIDATAALERAALLGREFPLALLRSSGVSESDLAALFDAGTLADGKQPGFARFTNAAEPKKLVAAIPWSRARDHHLALGEAAKQQRLPAETVAAHFEAAHRFDLARAQWLKAGECACSAGDYRKALEHIDRCLALWPWDDSPDDRVRVLREMARCAANARLCDAARKAWEELADHALDTGHHGLRAESLHQLAALSSDVAKTGTLLAEAAEVAARELPPAEAWHHALAHVDHLCNRVRIAAARQAFGLMEDAAEKSGSPALRSEMLGWKGLLAAMAGEADTARHCVEESLRVAIAHELPEQTAIAYKRRANIADYAGEYLLEKQSHGVAIRYCRDAGDGSEVVCMGCLSYACFRTGDWKDAVDTAREVLVVPDLHPALKAIACGVLGLVTTFRGERSAAWRHLGDSLKYQRAEGMVGMELLSLWSLGYWHETNGDADAATASYDEIRTLWRETDDLHDAIPGLLFAGAHYAERGKPAQLADCIDILNHIRRRNDLPECRAALLVLGAEQAKLEGDSSRFDADLKEAAGLEAKAGLPLEQLWIECRRTADDRREAIAIATRLGARPLLSLLKDGHGNDLTPRQVEVLSLLASGLTSKEIGDRMQLSTRTVEMHVGRLLERMNCRTRPEAVALAQSRGWLKLP</sequence>
<name>A0ABT3GEQ3_9BACT</name>
<dbReference type="PANTHER" id="PTHR44688">
    <property type="entry name" value="DNA-BINDING TRANSCRIPTIONAL ACTIVATOR DEVR_DOSR"/>
    <property type="match status" value="1"/>
</dbReference>
<dbReference type="PRINTS" id="PR00038">
    <property type="entry name" value="HTHLUXR"/>
</dbReference>
<dbReference type="Gene3D" id="1.10.10.10">
    <property type="entry name" value="Winged helix-like DNA-binding domain superfamily/Winged helix DNA-binding domain"/>
    <property type="match status" value="1"/>
</dbReference>
<dbReference type="Pfam" id="PF00196">
    <property type="entry name" value="GerE"/>
    <property type="match status" value="1"/>
</dbReference>
<dbReference type="InterPro" id="IPR011990">
    <property type="entry name" value="TPR-like_helical_dom_sf"/>
</dbReference>
<keyword evidence="2" id="KW-0238">DNA-binding</keyword>
<dbReference type="PROSITE" id="PS00622">
    <property type="entry name" value="HTH_LUXR_1"/>
    <property type="match status" value="1"/>
</dbReference>
<dbReference type="PROSITE" id="PS50043">
    <property type="entry name" value="HTH_LUXR_2"/>
    <property type="match status" value="1"/>
</dbReference>
<evidence type="ECO:0000256" key="1">
    <source>
        <dbReference type="ARBA" id="ARBA00023015"/>
    </source>
</evidence>
<dbReference type="Proteomes" id="UP001320876">
    <property type="component" value="Unassembled WGS sequence"/>
</dbReference>
<dbReference type="EMBL" id="JAPDDT010000002">
    <property type="protein sequence ID" value="MCW1922080.1"/>
    <property type="molecule type" value="Genomic_DNA"/>
</dbReference>
<protein>
    <submittedName>
        <fullName evidence="5">Helix-turn-helix transcriptional regulator</fullName>
    </submittedName>
</protein>
<evidence type="ECO:0000256" key="2">
    <source>
        <dbReference type="ARBA" id="ARBA00023125"/>
    </source>
</evidence>
<accession>A0ABT3GEQ3</accession>
<dbReference type="CDD" id="cd06170">
    <property type="entry name" value="LuxR_C_like"/>
    <property type="match status" value="1"/>
</dbReference>
<dbReference type="PANTHER" id="PTHR44688:SF16">
    <property type="entry name" value="DNA-BINDING TRANSCRIPTIONAL ACTIVATOR DEVR_DOSR"/>
    <property type="match status" value="1"/>
</dbReference>
<evidence type="ECO:0000313" key="6">
    <source>
        <dbReference type="Proteomes" id="UP001320876"/>
    </source>
</evidence>
<evidence type="ECO:0000256" key="3">
    <source>
        <dbReference type="ARBA" id="ARBA00023163"/>
    </source>
</evidence>
<organism evidence="5 6">
    <name type="scientific">Luteolibacter arcticus</name>
    <dbReference type="NCBI Taxonomy" id="1581411"/>
    <lineage>
        <taxon>Bacteria</taxon>
        <taxon>Pseudomonadati</taxon>
        <taxon>Verrucomicrobiota</taxon>
        <taxon>Verrucomicrobiia</taxon>
        <taxon>Verrucomicrobiales</taxon>
        <taxon>Verrucomicrobiaceae</taxon>
        <taxon>Luteolibacter</taxon>
    </lineage>
</organism>
<evidence type="ECO:0000259" key="4">
    <source>
        <dbReference type="PROSITE" id="PS50043"/>
    </source>
</evidence>
<dbReference type="SUPFAM" id="SSF48452">
    <property type="entry name" value="TPR-like"/>
    <property type="match status" value="3"/>
</dbReference>
<keyword evidence="6" id="KW-1185">Reference proteome</keyword>
<dbReference type="InterPro" id="IPR000792">
    <property type="entry name" value="Tscrpt_reg_LuxR_C"/>
</dbReference>
<comment type="caution">
    <text evidence="5">The sequence shown here is derived from an EMBL/GenBank/DDBJ whole genome shotgun (WGS) entry which is preliminary data.</text>
</comment>
<gene>
    <name evidence="5" type="ORF">OKA05_05915</name>
</gene>
<dbReference type="Gene3D" id="1.25.40.10">
    <property type="entry name" value="Tetratricopeptide repeat domain"/>
    <property type="match status" value="1"/>
</dbReference>
<proteinExistence type="predicted"/>
<dbReference type="RefSeq" id="WP_264486190.1">
    <property type="nucleotide sequence ID" value="NZ_JAPDDT010000002.1"/>
</dbReference>
<dbReference type="InterPro" id="IPR016032">
    <property type="entry name" value="Sig_transdc_resp-reg_C-effctor"/>
</dbReference>
<dbReference type="SMART" id="SM00421">
    <property type="entry name" value="HTH_LUXR"/>
    <property type="match status" value="1"/>
</dbReference>
<dbReference type="InterPro" id="IPR036388">
    <property type="entry name" value="WH-like_DNA-bd_sf"/>
</dbReference>
<keyword evidence="1" id="KW-0805">Transcription regulation</keyword>
<dbReference type="SUPFAM" id="SSF46894">
    <property type="entry name" value="C-terminal effector domain of the bipartite response regulators"/>
    <property type="match status" value="1"/>
</dbReference>
<evidence type="ECO:0000313" key="5">
    <source>
        <dbReference type="EMBL" id="MCW1922080.1"/>
    </source>
</evidence>
<feature type="domain" description="HTH luxR-type" evidence="4">
    <location>
        <begin position="576"/>
        <end position="641"/>
    </location>
</feature>
<reference evidence="5 6" key="1">
    <citation type="submission" date="2022-10" db="EMBL/GenBank/DDBJ databases">
        <title>Luteolibacter arcticus strain CCTCC AB 2014275, whole genome shotgun sequencing project.</title>
        <authorList>
            <person name="Zhao G."/>
            <person name="Shen L."/>
        </authorList>
    </citation>
    <scope>NUCLEOTIDE SEQUENCE [LARGE SCALE GENOMIC DNA]</scope>
    <source>
        <strain evidence="5 6">CCTCC AB 2014275</strain>
    </source>
</reference>